<gene>
    <name evidence="10" type="ORF">FD26_GL001864</name>
</gene>
<comment type="caution">
    <text evidence="9">Lacks conserved residue(s) required for the propagation of feature annotation.</text>
</comment>
<proteinExistence type="inferred from homology"/>
<evidence type="ECO:0000256" key="2">
    <source>
        <dbReference type="ARBA" id="ARBA00008445"/>
    </source>
</evidence>
<keyword evidence="3 9" id="KW-0813">Transport</keyword>
<dbReference type="GO" id="GO:0009306">
    <property type="term" value="P:protein secretion"/>
    <property type="evidence" value="ECO:0007669"/>
    <property type="project" value="UniProtKB-UniRule"/>
</dbReference>
<dbReference type="GO" id="GO:0015450">
    <property type="term" value="F:protein-transporting ATPase activity"/>
    <property type="evidence" value="ECO:0007669"/>
    <property type="project" value="UniProtKB-UniRule"/>
</dbReference>
<keyword evidence="7 9" id="KW-0811">Translocation</keyword>
<keyword evidence="6 9" id="KW-1133">Transmembrane helix</keyword>
<keyword evidence="4 9" id="KW-0812">Transmembrane</keyword>
<evidence type="ECO:0000256" key="5">
    <source>
        <dbReference type="ARBA" id="ARBA00022927"/>
    </source>
</evidence>
<dbReference type="PRINTS" id="PR01651">
    <property type="entry name" value="SECGEXPORT"/>
</dbReference>
<name>A0A837RKF3_9LACO</name>
<evidence type="ECO:0000256" key="8">
    <source>
        <dbReference type="ARBA" id="ARBA00023136"/>
    </source>
</evidence>
<keyword evidence="9" id="KW-1003">Cell membrane</keyword>
<comment type="function">
    <text evidence="9">Involved in protein export. Participates in an early event of protein translocation.</text>
</comment>
<feature type="transmembrane region" description="Helical" evidence="9">
    <location>
        <begin position="32"/>
        <end position="54"/>
    </location>
</feature>
<organism evidence="10 11">
    <name type="scientific">Companilactobacillus crustorum JCM 15951</name>
    <dbReference type="NCBI Taxonomy" id="1423737"/>
    <lineage>
        <taxon>Bacteria</taxon>
        <taxon>Bacillati</taxon>
        <taxon>Bacillota</taxon>
        <taxon>Bacilli</taxon>
        <taxon>Lactobacillales</taxon>
        <taxon>Lactobacillaceae</taxon>
        <taxon>Companilactobacillus</taxon>
    </lineage>
</organism>
<evidence type="ECO:0000256" key="7">
    <source>
        <dbReference type="ARBA" id="ARBA00023010"/>
    </source>
</evidence>
<protein>
    <recommendedName>
        <fullName evidence="9">Protein-export membrane protein SecG</fullName>
    </recommendedName>
</protein>
<evidence type="ECO:0000256" key="1">
    <source>
        <dbReference type="ARBA" id="ARBA00004141"/>
    </source>
</evidence>
<evidence type="ECO:0000256" key="3">
    <source>
        <dbReference type="ARBA" id="ARBA00022448"/>
    </source>
</evidence>
<dbReference type="AlphaFoldDB" id="A0A837RKF3"/>
<reference evidence="10 11" key="1">
    <citation type="journal article" date="2015" name="Genome Announc.">
        <title>Expanding the biotechnology potential of lactobacilli through comparative genomics of 213 strains and associated genera.</title>
        <authorList>
            <person name="Sun Z."/>
            <person name="Harris H.M."/>
            <person name="McCann A."/>
            <person name="Guo C."/>
            <person name="Argimon S."/>
            <person name="Zhang W."/>
            <person name="Yang X."/>
            <person name="Jeffery I.B."/>
            <person name="Cooney J.C."/>
            <person name="Kagawa T.F."/>
            <person name="Liu W."/>
            <person name="Song Y."/>
            <person name="Salvetti E."/>
            <person name="Wrobel A."/>
            <person name="Rasinkangas P."/>
            <person name="Parkhill J."/>
            <person name="Rea M.C."/>
            <person name="O'Sullivan O."/>
            <person name="Ritari J."/>
            <person name="Douillard F.P."/>
            <person name="Paul Ross R."/>
            <person name="Yang R."/>
            <person name="Briner A.E."/>
            <person name="Felis G.E."/>
            <person name="de Vos W.M."/>
            <person name="Barrangou R."/>
            <person name="Klaenhammer T.R."/>
            <person name="Caufield P.W."/>
            <person name="Cui Y."/>
            <person name="Zhang H."/>
            <person name="O'Toole P.W."/>
        </authorList>
    </citation>
    <scope>NUCLEOTIDE SEQUENCE [LARGE SCALE GENOMIC DNA]</scope>
    <source>
        <strain evidence="10 11">JCM 15951</strain>
    </source>
</reference>
<dbReference type="NCBIfam" id="TIGR00810">
    <property type="entry name" value="secG"/>
    <property type="match status" value="1"/>
</dbReference>
<dbReference type="EMBL" id="AZDB01000006">
    <property type="protein sequence ID" value="KRK43655.1"/>
    <property type="molecule type" value="Genomic_DNA"/>
</dbReference>
<evidence type="ECO:0000313" key="11">
    <source>
        <dbReference type="Proteomes" id="UP000050964"/>
    </source>
</evidence>
<comment type="similarity">
    <text evidence="2 9">Belongs to the SecG family.</text>
</comment>
<dbReference type="InterPro" id="IPR004692">
    <property type="entry name" value="SecG"/>
</dbReference>
<keyword evidence="5 9" id="KW-0653">Protein transport</keyword>
<keyword evidence="8 9" id="KW-0472">Membrane</keyword>
<sequence length="57" mass="6297">MQPTKQQDALNALSGGGGDLFSNQKKRGFEAFMVKVTYVLLVLFFVCSLVLVYLSSH</sequence>
<evidence type="ECO:0000256" key="9">
    <source>
        <dbReference type="RuleBase" id="RU365087"/>
    </source>
</evidence>
<evidence type="ECO:0000313" key="10">
    <source>
        <dbReference type="EMBL" id="KRK43655.1"/>
    </source>
</evidence>
<comment type="subcellular location">
    <subcellularLocation>
        <location evidence="9">Cell membrane</location>
        <topology evidence="9">Multi-pass membrane protein</topology>
    </subcellularLocation>
    <subcellularLocation>
        <location evidence="1">Membrane</location>
        <topology evidence="1">Multi-pass membrane protein</topology>
    </subcellularLocation>
</comment>
<dbReference type="Pfam" id="PF03840">
    <property type="entry name" value="SecG"/>
    <property type="match status" value="1"/>
</dbReference>
<dbReference type="GO" id="GO:0005886">
    <property type="term" value="C:plasma membrane"/>
    <property type="evidence" value="ECO:0007669"/>
    <property type="project" value="UniProtKB-SubCell"/>
</dbReference>
<evidence type="ECO:0000256" key="6">
    <source>
        <dbReference type="ARBA" id="ARBA00022989"/>
    </source>
</evidence>
<evidence type="ECO:0000256" key="4">
    <source>
        <dbReference type="ARBA" id="ARBA00022692"/>
    </source>
</evidence>
<comment type="caution">
    <text evidence="10">The sequence shown here is derived from an EMBL/GenBank/DDBJ whole genome shotgun (WGS) entry which is preliminary data.</text>
</comment>
<dbReference type="Proteomes" id="UP000050964">
    <property type="component" value="Unassembled WGS sequence"/>
</dbReference>
<accession>A0A837RKF3</accession>